<dbReference type="SUPFAM" id="SSF46689">
    <property type="entry name" value="Homeodomain-like"/>
    <property type="match status" value="1"/>
</dbReference>
<proteinExistence type="predicted"/>
<feature type="non-terminal residue" evidence="5">
    <location>
        <position position="914"/>
    </location>
</feature>
<dbReference type="OrthoDB" id="10035668at2759"/>
<dbReference type="PANTHER" id="PTHR19303:SF74">
    <property type="entry name" value="POGO TRANSPOSABLE ELEMENT WITH KRAB DOMAIN"/>
    <property type="match status" value="1"/>
</dbReference>
<sequence>MPRTYIKKKIAPYTQEDMAKAIQAVVKGEMSMYAAAKIFRIPTTTLFGRIKKNSRAPKVGRPLAIPLSCEQRLADAIATMEKWGFGLTRQEVLAIVAEYVKKNNLNTPFNDSKPGPDWFINFKKRHGLSIKKPQPIEYLRKKMTDPFIISDFFTLLENTLTDLNLFKKPDLIWNLDETSLCLDPTKTKVVGKINKPCSRTTCGTGKENITVLAAVSATGKKITPLIVYKGKQMWDQWMAKLEGFDFEISYAASSRGWMETNIFYNYLEKILIPELGKERPVLLIFDGHSTHVDANVVELAVKNNITILKLPPHTSHLLQPLDVAVFKSFKSMWDKKLVEWQRHNVGKKMPKNVFAQTFAETWQKINTEVIQNGFKKSGIYPFNRNIIPNDKYEPAALKRYKTQVCRTPKSLRSLCIEVLNSKSSITSSTIDISDPLKEDTFHILTNTQLNTENVTMLSDLSDRKDSQLLPFMASQTASLPQCLQEEKESSVVSFEELVLEKIQQGKHNIPLKRKRVAKGAEVITLNILKNNKEKEQIEKHDKKLKKPKTKLESMPSSSKSHNTSFKKIKRRSSAYSISGLMTDDILNTNENISDFDIVAWADSDAIHMDNELNKENISEYNLSQAHLEIEKDQYIKKTFCSRREEDEKPITILDEKTGCIRSVLVAASNDYDEPKKNKRTNANNITTQREALTYIKKDTCKQRTRKLKKQKKWENSSTTSEDNIMSVHSDSDIDEILSPDDGEEEEQIIKNKVDMKEAIIFENIRRLEEIDKTVQLHKTATEKSKIAKKMMNTKEEECFDEENNNIVNSVVQKNKVTETFDLGKTIIVKYYIKKKWKYYVGVITETNGNQLDKRYGTSFYKSKWRNNILIFMKPKKADTDCIPDDLIVKEIELIQIRENPDEFVLKDMKDNVYF</sequence>
<keyword evidence="6" id="KW-1185">Reference proteome</keyword>
<evidence type="ECO:0000313" key="5">
    <source>
        <dbReference type="EMBL" id="CAH0713483.1"/>
    </source>
</evidence>
<dbReference type="AlphaFoldDB" id="A0A8J9V0Y3"/>
<evidence type="ECO:0000256" key="1">
    <source>
        <dbReference type="ARBA" id="ARBA00004123"/>
    </source>
</evidence>
<evidence type="ECO:0000259" key="3">
    <source>
        <dbReference type="Pfam" id="PF03184"/>
    </source>
</evidence>
<protein>
    <submittedName>
        <fullName evidence="5">Uncharacterized protein</fullName>
    </submittedName>
</protein>
<dbReference type="Pfam" id="PF03184">
    <property type="entry name" value="DDE_1"/>
    <property type="match status" value="1"/>
</dbReference>
<comment type="subcellular location">
    <subcellularLocation>
        <location evidence="1">Nucleus</location>
    </subcellularLocation>
</comment>
<accession>A0A8J9V0Y3</accession>
<dbReference type="Pfam" id="PF05225">
    <property type="entry name" value="HTH_psq"/>
    <property type="match status" value="1"/>
</dbReference>
<dbReference type="Gene3D" id="1.10.10.60">
    <property type="entry name" value="Homeodomain-like"/>
    <property type="match status" value="1"/>
</dbReference>
<name>A0A8J9V0Y3_9NEOP</name>
<dbReference type="InterPro" id="IPR009057">
    <property type="entry name" value="Homeodomain-like_sf"/>
</dbReference>
<reference evidence="5" key="1">
    <citation type="submission" date="2021-12" db="EMBL/GenBank/DDBJ databases">
        <authorList>
            <person name="Martin H S."/>
        </authorList>
    </citation>
    <scope>NUCLEOTIDE SEQUENCE</scope>
</reference>
<dbReference type="GO" id="GO:0003677">
    <property type="term" value="F:DNA binding"/>
    <property type="evidence" value="ECO:0007669"/>
    <property type="project" value="InterPro"/>
</dbReference>
<feature type="compositionally biased region" description="Polar residues" evidence="2">
    <location>
        <begin position="554"/>
        <end position="563"/>
    </location>
</feature>
<dbReference type="EMBL" id="OV170221">
    <property type="protein sequence ID" value="CAH0713483.1"/>
    <property type="molecule type" value="Genomic_DNA"/>
</dbReference>
<organism evidence="5 6">
    <name type="scientific">Brenthis ino</name>
    <name type="common">lesser marbled fritillary</name>
    <dbReference type="NCBI Taxonomy" id="405034"/>
    <lineage>
        <taxon>Eukaryota</taxon>
        <taxon>Metazoa</taxon>
        <taxon>Ecdysozoa</taxon>
        <taxon>Arthropoda</taxon>
        <taxon>Hexapoda</taxon>
        <taxon>Insecta</taxon>
        <taxon>Pterygota</taxon>
        <taxon>Neoptera</taxon>
        <taxon>Endopterygota</taxon>
        <taxon>Lepidoptera</taxon>
        <taxon>Glossata</taxon>
        <taxon>Ditrysia</taxon>
        <taxon>Papilionoidea</taxon>
        <taxon>Nymphalidae</taxon>
        <taxon>Heliconiinae</taxon>
        <taxon>Argynnini</taxon>
        <taxon>Brenthis</taxon>
    </lineage>
</organism>
<feature type="domain" description="DDE-1" evidence="3">
    <location>
        <begin position="208"/>
        <end position="374"/>
    </location>
</feature>
<dbReference type="PANTHER" id="PTHR19303">
    <property type="entry name" value="TRANSPOSON"/>
    <property type="match status" value="1"/>
</dbReference>
<dbReference type="InterPro" id="IPR036397">
    <property type="entry name" value="RNaseH_sf"/>
</dbReference>
<feature type="region of interest" description="Disordered" evidence="2">
    <location>
        <begin position="535"/>
        <end position="565"/>
    </location>
</feature>
<evidence type="ECO:0000313" key="6">
    <source>
        <dbReference type="Proteomes" id="UP000838878"/>
    </source>
</evidence>
<evidence type="ECO:0000256" key="2">
    <source>
        <dbReference type="SAM" id="MobiDB-lite"/>
    </source>
</evidence>
<dbReference type="InterPro" id="IPR004875">
    <property type="entry name" value="DDE_SF_endonuclease_dom"/>
</dbReference>
<feature type="domain" description="HTH psq-type" evidence="4">
    <location>
        <begin position="14"/>
        <end position="52"/>
    </location>
</feature>
<dbReference type="InterPro" id="IPR050863">
    <property type="entry name" value="CenT-Element_Derived"/>
</dbReference>
<dbReference type="InterPro" id="IPR007889">
    <property type="entry name" value="HTH_Psq"/>
</dbReference>
<dbReference type="Gene3D" id="3.30.420.10">
    <property type="entry name" value="Ribonuclease H-like superfamily/Ribonuclease H"/>
    <property type="match status" value="1"/>
</dbReference>
<gene>
    <name evidence="5" type="ORF">BINO364_LOCUS644</name>
</gene>
<evidence type="ECO:0000259" key="4">
    <source>
        <dbReference type="Pfam" id="PF05225"/>
    </source>
</evidence>
<dbReference type="GO" id="GO:0005634">
    <property type="term" value="C:nucleus"/>
    <property type="evidence" value="ECO:0007669"/>
    <property type="project" value="UniProtKB-SubCell"/>
</dbReference>
<dbReference type="Proteomes" id="UP000838878">
    <property type="component" value="Chromosome 1"/>
</dbReference>